<name>A0ACB7YWR3_9ERIC</name>
<sequence>MENFAQDPLAISSGNVCEILHSFPLPNPSDQAGASPTDSGDIPCAFPFSIPFDQAGVLLTDLGEIRHDLPFPNPFDQAGVSSIDLGKIPRDLPFRNPFHQAGVSSIDLGKIPRALPFPNPFHQEGASSIDLGKIPRAMPFPNPFDQAGASSTDLVEIQHALPFSNPFDNAGALSTELGEIPHALPFPNPFDQAGASSTDLLSLESWEKAIDDSVVQLEESCPFFPLSKILKATNNFDDALVVGTGGFGKVYKGFIDDGATTTSVAMKRLNAESKQGAEEFWTEVKLLSKLRHTHLVSLIGCCNEYQEMILIYEYIAFLCGRPPVDARLEEEQISLILWAKMYIKKGKLDQIIDPSLNGGTTPRSLKYFAELADKCLHTQPNGRPTMSEVVEILEIALALQERKERSQGTILKAFQGIKLVPKAMNRWWREGKGNDGGPILDDLDRFLILDDLNQLGYRRFSLKEIRAATDYFNLPIGFDAWFRLYKGCMVGGTQVAIKRYESRSELNMTERVKAEIRVQSLSRHPNIVPLIGFCFEKHESILVYEYMVNGTLRSHLSRTNNDPLLWKKRLDICIGIARGLKYLHTNVELQFIHRCIKPSNIFLDDEWVAKLSVFELAKPLRTSIASEDLETVVRSTDGDGYLDPEYFIYGNLTKKSDVYLFAFLLLEVLCAQGPYAPAPDTDELLISRFYRCIKRGTIDEVIDPYLIGKIAPECLKHYVNTAISCLVKELIRRPSTDDLLGSLQSALQLQDAWEKSVEIGDVPHSYNDVISVDSEFTIGGQSFLVSDLLRQRELGWGPIT</sequence>
<evidence type="ECO:0000313" key="2">
    <source>
        <dbReference type="Proteomes" id="UP000828048"/>
    </source>
</evidence>
<organism evidence="1 2">
    <name type="scientific">Vaccinium darrowii</name>
    <dbReference type="NCBI Taxonomy" id="229202"/>
    <lineage>
        <taxon>Eukaryota</taxon>
        <taxon>Viridiplantae</taxon>
        <taxon>Streptophyta</taxon>
        <taxon>Embryophyta</taxon>
        <taxon>Tracheophyta</taxon>
        <taxon>Spermatophyta</taxon>
        <taxon>Magnoliopsida</taxon>
        <taxon>eudicotyledons</taxon>
        <taxon>Gunneridae</taxon>
        <taxon>Pentapetalae</taxon>
        <taxon>asterids</taxon>
        <taxon>Ericales</taxon>
        <taxon>Ericaceae</taxon>
        <taxon>Vaccinioideae</taxon>
        <taxon>Vaccinieae</taxon>
        <taxon>Vaccinium</taxon>
    </lineage>
</organism>
<dbReference type="Proteomes" id="UP000828048">
    <property type="component" value="Chromosome 3"/>
</dbReference>
<evidence type="ECO:0000313" key="1">
    <source>
        <dbReference type="EMBL" id="KAH7857922.1"/>
    </source>
</evidence>
<protein>
    <submittedName>
        <fullName evidence="1">Uncharacterized protein</fullName>
    </submittedName>
</protein>
<gene>
    <name evidence="1" type="ORF">Vadar_017972</name>
</gene>
<proteinExistence type="predicted"/>
<reference evidence="1 2" key="1">
    <citation type="journal article" date="2021" name="Hortic Res">
        <title>High-quality reference genome and annotation aids understanding of berry development for evergreen blueberry (Vaccinium darrowii).</title>
        <authorList>
            <person name="Yu J."/>
            <person name="Hulse-Kemp A.M."/>
            <person name="Babiker E."/>
            <person name="Staton M."/>
        </authorList>
    </citation>
    <scope>NUCLEOTIDE SEQUENCE [LARGE SCALE GENOMIC DNA]</scope>
    <source>
        <strain evidence="2">cv. NJ 8807/NJ 8810</strain>
        <tissue evidence="1">Young leaf</tissue>
    </source>
</reference>
<keyword evidence="2" id="KW-1185">Reference proteome</keyword>
<dbReference type="EMBL" id="CM037153">
    <property type="protein sequence ID" value="KAH7857922.1"/>
    <property type="molecule type" value="Genomic_DNA"/>
</dbReference>
<accession>A0ACB7YWR3</accession>
<comment type="caution">
    <text evidence="1">The sequence shown here is derived from an EMBL/GenBank/DDBJ whole genome shotgun (WGS) entry which is preliminary data.</text>
</comment>